<dbReference type="EMBL" id="CAUYUJ010011581">
    <property type="protein sequence ID" value="CAK0832187.1"/>
    <property type="molecule type" value="Genomic_DNA"/>
</dbReference>
<feature type="region of interest" description="Disordered" evidence="1">
    <location>
        <begin position="204"/>
        <end position="241"/>
    </location>
</feature>
<sequence length="344" mass="37386">MRRIGRAQQYFGLVYYQTSRPDPVLQPGGAQPGPQRGCRPLGDLPAWLLPRVVGTGVFDDSAQAVNQVQANEYLRDSGIGTHVEDPAAGPAFATLSLLRPAQLTLQRAPRGRPLRAAERDAQDCVKVLMEPRSLLVLSGESRHAFAHAVRRTRLVPLRGGAVLRRGEDYRRVSLTFRAILPHECSQERRDLPAGAVPFELRPSRAGKEAAGAAAEAPAPPPPAEAAAEARSIPPLEPDPSEYEGRLEAKAAAVRGQLAEHLGGLSAPLAVVPSPPLHHRHRVKSWMYRIDDARWALKALDPDSRIPVPVFQSPLWSHKILQACSTSADLFIRNALRASQVPCTG</sequence>
<feature type="domain" description="Alpha-ketoglutarate-dependent dioxygenase AlkB-like" evidence="2">
    <location>
        <begin position="64"/>
        <end position="177"/>
    </location>
</feature>
<dbReference type="InterPro" id="IPR032857">
    <property type="entry name" value="ALKBH4"/>
</dbReference>
<accession>A0ABN9SK76</accession>
<reference evidence="3" key="1">
    <citation type="submission" date="2023-10" db="EMBL/GenBank/DDBJ databases">
        <authorList>
            <person name="Chen Y."/>
            <person name="Shah S."/>
            <person name="Dougan E. K."/>
            <person name="Thang M."/>
            <person name="Chan C."/>
        </authorList>
    </citation>
    <scope>NUCLEOTIDE SEQUENCE [LARGE SCALE GENOMIC DNA]</scope>
</reference>
<evidence type="ECO:0000256" key="1">
    <source>
        <dbReference type="SAM" id="MobiDB-lite"/>
    </source>
</evidence>
<dbReference type="SUPFAM" id="SSF51197">
    <property type="entry name" value="Clavaminate synthase-like"/>
    <property type="match status" value="1"/>
</dbReference>
<evidence type="ECO:0000313" key="3">
    <source>
        <dbReference type="EMBL" id="CAK0832187.1"/>
    </source>
</evidence>
<dbReference type="PANTHER" id="PTHR12463:SF1">
    <property type="entry name" value="2-OXOGLUTARATE AND FE-DEPENDENT OXYGENASE FAMILY PROTEIN"/>
    <property type="match status" value="1"/>
</dbReference>
<name>A0ABN9SK76_9DINO</name>
<gene>
    <name evidence="3" type="ORF">PCOR1329_LOCUS30272</name>
</gene>
<evidence type="ECO:0000259" key="2">
    <source>
        <dbReference type="Pfam" id="PF13532"/>
    </source>
</evidence>
<comment type="caution">
    <text evidence="3">The sequence shown here is derived from an EMBL/GenBank/DDBJ whole genome shotgun (WGS) entry which is preliminary data.</text>
</comment>
<keyword evidence="4" id="KW-1185">Reference proteome</keyword>
<dbReference type="Gene3D" id="2.60.120.590">
    <property type="entry name" value="Alpha-ketoglutarate-dependent dioxygenase AlkB-like"/>
    <property type="match status" value="1"/>
</dbReference>
<proteinExistence type="predicted"/>
<evidence type="ECO:0000313" key="4">
    <source>
        <dbReference type="Proteomes" id="UP001189429"/>
    </source>
</evidence>
<organism evidence="3 4">
    <name type="scientific">Prorocentrum cordatum</name>
    <dbReference type="NCBI Taxonomy" id="2364126"/>
    <lineage>
        <taxon>Eukaryota</taxon>
        <taxon>Sar</taxon>
        <taxon>Alveolata</taxon>
        <taxon>Dinophyceae</taxon>
        <taxon>Prorocentrales</taxon>
        <taxon>Prorocentraceae</taxon>
        <taxon>Prorocentrum</taxon>
    </lineage>
</organism>
<dbReference type="InterPro" id="IPR027450">
    <property type="entry name" value="AlkB-like"/>
</dbReference>
<dbReference type="Pfam" id="PF13532">
    <property type="entry name" value="2OG-FeII_Oxy_2"/>
    <property type="match status" value="1"/>
</dbReference>
<protein>
    <recommendedName>
        <fullName evidence="2">Alpha-ketoglutarate-dependent dioxygenase AlkB-like domain-containing protein</fullName>
    </recommendedName>
</protein>
<dbReference type="Proteomes" id="UP001189429">
    <property type="component" value="Unassembled WGS sequence"/>
</dbReference>
<dbReference type="PANTHER" id="PTHR12463">
    <property type="entry name" value="OXYGENASE-RELATED"/>
    <property type="match status" value="1"/>
</dbReference>
<dbReference type="InterPro" id="IPR037151">
    <property type="entry name" value="AlkB-like_sf"/>
</dbReference>